<name>A0A1Y2L117_9PROT</name>
<dbReference type="Pfam" id="PF00126">
    <property type="entry name" value="HTH_1"/>
    <property type="match status" value="1"/>
</dbReference>
<evidence type="ECO:0000259" key="5">
    <source>
        <dbReference type="PROSITE" id="PS50931"/>
    </source>
</evidence>
<feature type="domain" description="HTH lysR-type" evidence="5">
    <location>
        <begin position="5"/>
        <end position="62"/>
    </location>
</feature>
<dbReference type="Proteomes" id="UP000193391">
    <property type="component" value="Unassembled WGS sequence"/>
</dbReference>
<keyword evidence="3" id="KW-0238">DNA-binding</keyword>
<dbReference type="PRINTS" id="PR00039">
    <property type="entry name" value="HTHLYSR"/>
</dbReference>
<comment type="similarity">
    <text evidence="1">Belongs to the LysR transcriptional regulatory family.</text>
</comment>
<dbReference type="PANTHER" id="PTHR30579">
    <property type="entry name" value="TRANSCRIPTIONAL REGULATOR"/>
    <property type="match status" value="1"/>
</dbReference>
<keyword evidence="2" id="KW-0805">Transcription regulation</keyword>
<dbReference type="STRING" id="1293891.TMES_08395"/>
<accession>A0A1Y2L117</accession>
<dbReference type="InterPro" id="IPR036390">
    <property type="entry name" value="WH_DNA-bd_sf"/>
</dbReference>
<dbReference type="SUPFAM" id="SSF46785">
    <property type="entry name" value="Winged helix' DNA-binding domain"/>
    <property type="match status" value="1"/>
</dbReference>
<reference evidence="6 7" key="1">
    <citation type="submission" date="2014-03" db="EMBL/GenBank/DDBJ databases">
        <title>The draft genome sequence of Thalassospira mesophila JCM 18969.</title>
        <authorList>
            <person name="Lai Q."/>
            <person name="Shao Z."/>
        </authorList>
    </citation>
    <scope>NUCLEOTIDE SEQUENCE [LARGE SCALE GENOMIC DNA]</scope>
    <source>
        <strain evidence="6 7">JCM 18969</strain>
    </source>
</reference>
<dbReference type="InterPro" id="IPR050176">
    <property type="entry name" value="LTTR"/>
</dbReference>
<evidence type="ECO:0000256" key="3">
    <source>
        <dbReference type="ARBA" id="ARBA00023125"/>
    </source>
</evidence>
<dbReference type="EMBL" id="JFKA01000003">
    <property type="protein sequence ID" value="OSQ38795.1"/>
    <property type="molecule type" value="Genomic_DNA"/>
</dbReference>
<dbReference type="PANTHER" id="PTHR30579:SF7">
    <property type="entry name" value="HTH-TYPE TRANSCRIPTIONAL REGULATOR LRHA-RELATED"/>
    <property type="match status" value="1"/>
</dbReference>
<proteinExistence type="inferred from homology"/>
<evidence type="ECO:0000313" key="6">
    <source>
        <dbReference type="EMBL" id="OSQ38795.1"/>
    </source>
</evidence>
<evidence type="ECO:0000256" key="2">
    <source>
        <dbReference type="ARBA" id="ARBA00023015"/>
    </source>
</evidence>
<dbReference type="InterPro" id="IPR005119">
    <property type="entry name" value="LysR_subst-bd"/>
</dbReference>
<evidence type="ECO:0000256" key="4">
    <source>
        <dbReference type="ARBA" id="ARBA00023163"/>
    </source>
</evidence>
<dbReference type="RefSeq" id="WP_085581455.1">
    <property type="nucleotide sequence ID" value="NZ_JFKA01000003.1"/>
</dbReference>
<dbReference type="SUPFAM" id="SSF53850">
    <property type="entry name" value="Periplasmic binding protein-like II"/>
    <property type="match status" value="1"/>
</dbReference>
<dbReference type="Gene3D" id="3.40.190.10">
    <property type="entry name" value="Periplasmic binding protein-like II"/>
    <property type="match status" value="2"/>
</dbReference>
<dbReference type="OrthoDB" id="9806538at2"/>
<dbReference type="AlphaFoldDB" id="A0A1Y2L117"/>
<comment type="caution">
    <text evidence="6">The sequence shown here is derived from an EMBL/GenBank/DDBJ whole genome shotgun (WGS) entry which is preliminary data.</text>
</comment>
<dbReference type="FunFam" id="1.10.10.10:FF:000001">
    <property type="entry name" value="LysR family transcriptional regulator"/>
    <property type="match status" value="1"/>
</dbReference>
<evidence type="ECO:0000313" key="7">
    <source>
        <dbReference type="Proteomes" id="UP000193391"/>
    </source>
</evidence>
<keyword evidence="7" id="KW-1185">Reference proteome</keyword>
<dbReference type="PROSITE" id="PS50931">
    <property type="entry name" value="HTH_LYSR"/>
    <property type="match status" value="1"/>
</dbReference>
<sequence>MVGNLDTALIRTFITVADKASMTAAAATLHLTQGAVSQQVRRLEDVLGASLFERDRRGLRLTAAGERLFGRARQILALNDEIWAEMTGDVERGKVRLGVPFDLVGKGIAPVLKSYNAAFSQVELSLICAASPDLKNALAAGEIDIALIEEPVRDQPGGECLRIERLVWVGAKGGTARARRPLPVSMVSQTCAFRPVVFEALETRNLPWRTVFESGNIEATAVTVRTDMAVTAWLAATVPDDLAIITDDRELPPLPAFSINMYWAQESAAPAIRALANHMRNHLFGGDGRRS</sequence>
<dbReference type="InterPro" id="IPR000847">
    <property type="entry name" value="LysR_HTH_N"/>
</dbReference>
<protein>
    <submittedName>
        <fullName evidence="6">LysR family transcriptional regulator</fullName>
    </submittedName>
</protein>
<dbReference type="InterPro" id="IPR036388">
    <property type="entry name" value="WH-like_DNA-bd_sf"/>
</dbReference>
<organism evidence="6 7">
    <name type="scientific">Thalassospira mesophila</name>
    <dbReference type="NCBI Taxonomy" id="1293891"/>
    <lineage>
        <taxon>Bacteria</taxon>
        <taxon>Pseudomonadati</taxon>
        <taxon>Pseudomonadota</taxon>
        <taxon>Alphaproteobacteria</taxon>
        <taxon>Rhodospirillales</taxon>
        <taxon>Thalassospiraceae</taxon>
        <taxon>Thalassospira</taxon>
    </lineage>
</organism>
<dbReference type="Gene3D" id="1.10.10.10">
    <property type="entry name" value="Winged helix-like DNA-binding domain superfamily/Winged helix DNA-binding domain"/>
    <property type="match status" value="1"/>
</dbReference>
<evidence type="ECO:0000256" key="1">
    <source>
        <dbReference type="ARBA" id="ARBA00009437"/>
    </source>
</evidence>
<dbReference type="GO" id="GO:0003700">
    <property type="term" value="F:DNA-binding transcription factor activity"/>
    <property type="evidence" value="ECO:0007669"/>
    <property type="project" value="InterPro"/>
</dbReference>
<dbReference type="Pfam" id="PF03466">
    <property type="entry name" value="LysR_substrate"/>
    <property type="match status" value="1"/>
</dbReference>
<gene>
    <name evidence="6" type="ORF">TMES_08395</name>
</gene>
<dbReference type="GO" id="GO:0003677">
    <property type="term" value="F:DNA binding"/>
    <property type="evidence" value="ECO:0007669"/>
    <property type="project" value="UniProtKB-KW"/>
</dbReference>
<keyword evidence="4" id="KW-0804">Transcription</keyword>